<name>W6TDQ2_HOLOB</name>
<dbReference type="Proteomes" id="UP000019112">
    <property type="component" value="Unassembled WGS sequence"/>
</dbReference>
<gene>
    <name evidence="3" type="ORF">P618_200607</name>
</gene>
<keyword evidence="4" id="KW-1185">Reference proteome</keyword>
<proteinExistence type="predicted"/>
<dbReference type="Pfam" id="PF22725">
    <property type="entry name" value="GFO_IDH_MocA_C3"/>
    <property type="match status" value="1"/>
</dbReference>
<comment type="caution">
    <text evidence="3">The sequence shown here is derived from an EMBL/GenBank/DDBJ whole genome shotgun (WGS) entry which is preliminary data.</text>
</comment>
<dbReference type="OrthoDB" id="9800846at2"/>
<evidence type="ECO:0000313" key="4">
    <source>
        <dbReference type="Proteomes" id="UP000019112"/>
    </source>
</evidence>
<dbReference type="AlphaFoldDB" id="W6TDQ2"/>
<dbReference type="RefSeq" id="WP_021827263.1">
    <property type="nucleotide sequence ID" value="NZ_AWTR02000059.1"/>
</dbReference>
<dbReference type="InterPro" id="IPR055170">
    <property type="entry name" value="GFO_IDH_MocA-like_dom"/>
</dbReference>
<protein>
    <submittedName>
        <fullName evidence="3">Oxidoreductase YrbE</fullName>
    </submittedName>
</protein>
<dbReference type="STRING" id="1399147.P618_200607"/>
<organism evidence="3 4">
    <name type="scientific">Holospora obtusa F1</name>
    <dbReference type="NCBI Taxonomy" id="1399147"/>
    <lineage>
        <taxon>Bacteria</taxon>
        <taxon>Pseudomonadati</taxon>
        <taxon>Pseudomonadota</taxon>
        <taxon>Alphaproteobacteria</taxon>
        <taxon>Holosporales</taxon>
        <taxon>Holosporaceae</taxon>
        <taxon>Holospora</taxon>
    </lineage>
</organism>
<sequence>MIAIIGCGLWGMNIVRTLSEMKILSAICDADSARCAQVSQKFHVPILTFSEILTNQHIKGVVLSVPACKHVEMASAVLNAGKHVWIEKPMALTLNDAQHVFALAQEKNLQILVGHVVRYHGAFEKMLLLIHSGEIGNILYIDCVRQNWGRVCPEEKDVLWSLAVHDISLVLALMLQSFPVKVMRYVQSCVQGGDQGMLLLKFETGVQARITSSWCYPIKEQRCVVTGIKGSVVFDDTRPDGEELYIVKHDISKTRPFLSSQEIVAIAYDYRKQPLTRQCEAFINAISSGVSVPTCGLEALSGIKILSSAEEIIL</sequence>
<evidence type="ECO:0000313" key="3">
    <source>
        <dbReference type="EMBL" id="ETZ07213.1"/>
    </source>
</evidence>
<dbReference type="InterPro" id="IPR051450">
    <property type="entry name" value="Gfo/Idh/MocA_Oxidoreductases"/>
</dbReference>
<dbReference type="PANTHER" id="PTHR43377:SF6">
    <property type="entry name" value="GFO_IDH_MOCA-LIKE OXIDOREDUCTASE N-TERMINAL DOMAIN-CONTAINING PROTEIN"/>
    <property type="match status" value="1"/>
</dbReference>
<dbReference type="SUPFAM" id="SSF55347">
    <property type="entry name" value="Glyceraldehyde-3-phosphate dehydrogenase-like, C-terminal domain"/>
    <property type="match status" value="1"/>
</dbReference>
<dbReference type="SUPFAM" id="SSF51735">
    <property type="entry name" value="NAD(P)-binding Rossmann-fold domains"/>
    <property type="match status" value="1"/>
</dbReference>
<dbReference type="Pfam" id="PF01408">
    <property type="entry name" value="GFO_IDH_MocA"/>
    <property type="match status" value="1"/>
</dbReference>
<reference evidence="3 4" key="1">
    <citation type="journal article" date="2014" name="FEMS Microbiol. Lett.">
        <title>Draft genome sequences of three Holospora species (Holospora obtusa, Holospora undulata, and Holospora elegans), endonuclear symbiotic bacteria of the ciliate Paramecium caudatum.</title>
        <authorList>
            <person name="Dohra H."/>
            <person name="Tanaka K."/>
            <person name="Suzuki T."/>
            <person name="Fujishima M."/>
            <person name="Suzuki H."/>
        </authorList>
    </citation>
    <scope>NUCLEOTIDE SEQUENCE [LARGE SCALE GENOMIC DNA]</scope>
    <source>
        <strain evidence="3 4">F1</strain>
    </source>
</reference>
<dbReference type="eggNOG" id="COG0673">
    <property type="taxonomic scope" value="Bacteria"/>
</dbReference>
<accession>W6TDQ2</accession>
<evidence type="ECO:0000259" key="1">
    <source>
        <dbReference type="Pfam" id="PF01408"/>
    </source>
</evidence>
<dbReference type="EMBL" id="AWTR02000059">
    <property type="protein sequence ID" value="ETZ07213.1"/>
    <property type="molecule type" value="Genomic_DNA"/>
</dbReference>
<dbReference type="InterPro" id="IPR000683">
    <property type="entry name" value="Gfo/Idh/MocA-like_OxRdtase_N"/>
</dbReference>
<evidence type="ECO:0000259" key="2">
    <source>
        <dbReference type="Pfam" id="PF22725"/>
    </source>
</evidence>
<dbReference type="InterPro" id="IPR036291">
    <property type="entry name" value="NAD(P)-bd_dom_sf"/>
</dbReference>
<feature type="domain" description="Gfo/Idh/MocA-like oxidoreductase N-terminal" evidence="1">
    <location>
        <begin position="2"/>
        <end position="115"/>
    </location>
</feature>
<dbReference type="PANTHER" id="PTHR43377">
    <property type="entry name" value="BILIVERDIN REDUCTASE A"/>
    <property type="match status" value="1"/>
</dbReference>
<feature type="domain" description="GFO/IDH/MocA-like oxidoreductase" evidence="2">
    <location>
        <begin position="125"/>
        <end position="232"/>
    </location>
</feature>
<dbReference type="Gene3D" id="3.30.360.10">
    <property type="entry name" value="Dihydrodipicolinate Reductase, domain 2"/>
    <property type="match status" value="1"/>
</dbReference>
<dbReference type="GO" id="GO:0000166">
    <property type="term" value="F:nucleotide binding"/>
    <property type="evidence" value="ECO:0007669"/>
    <property type="project" value="InterPro"/>
</dbReference>
<dbReference type="Gene3D" id="3.40.50.720">
    <property type="entry name" value="NAD(P)-binding Rossmann-like Domain"/>
    <property type="match status" value="1"/>
</dbReference>